<organism evidence="1 2">
    <name type="scientific">Pristionchus mayeri</name>
    <dbReference type="NCBI Taxonomy" id="1317129"/>
    <lineage>
        <taxon>Eukaryota</taxon>
        <taxon>Metazoa</taxon>
        <taxon>Ecdysozoa</taxon>
        <taxon>Nematoda</taxon>
        <taxon>Chromadorea</taxon>
        <taxon>Rhabditida</taxon>
        <taxon>Rhabditina</taxon>
        <taxon>Diplogasteromorpha</taxon>
        <taxon>Diplogasteroidea</taxon>
        <taxon>Neodiplogasteridae</taxon>
        <taxon>Pristionchus</taxon>
    </lineage>
</organism>
<feature type="non-terminal residue" evidence="1">
    <location>
        <position position="65"/>
    </location>
</feature>
<evidence type="ECO:0000313" key="2">
    <source>
        <dbReference type="Proteomes" id="UP001328107"/>
    </source>
</evidence>
<comment type="caution">
    <text evidence="1">The sequence shown here is derived from an EMBL/GenBank/DDBJ whole genome shotgun (WGS) entry which is preliminary data.</text>
</comment>
<feature type="non-terminal residue" evidence="1">
    <location>
        <position position="1"/>
    </location>
</feature>
<proteinExistence type="predicted"/>
<gene>
    <name evidence="1" type="ORF">PMAYCL1PPCAC_24694</name>
</gene>
<sequence length="65" mass="7642">QIHKHTPALAHRSSRTSVNSLHRLGELLPAVFLRQWPIRILRRGIRLHHPITHHGVLRTKRRPSQ</sequence>
<accession>A0AAN5D174</accession>
<dbReference type="EMBL" id="BTRK01000005">
    <property type="protein sequence ID" value="GMR54499.1"/>
    <property type="molecule type" value="Genomic_DNA"/>
</dbReference>
<keyword evidence="2" id="KW-1185">Reference proteome</keyword>
<dbReference type="Proteomes" id="UP001328107">
    <property type="component" value="Unassembled WGS sequence"/>
</dbReference>
<name>A0AAN5D174_9BILA</name>
<protein>
    <submittedName>
        <fullName evidence="1">Uncharacterized protein</fullName>
    </submittedName>
</protein>
<evidence type="ECO:0000313" key="1">
    <source>
        <dbReference type="EMBL" id="GMR54499.1"/>
    </source>
</evidence>
<dbReference type="AlphaFoldDB" id="A0AAN5D174"/>
<reference evidence="2" key="1">
    <citation type="submission" date="2022-10" db="EMBL/GenBank/DDBJ databases">
        <title>Genome assembly of Pristionchus species.</title>
        <authorList>
            <person name="Yoshida K."/>
            <person name="Sommer R.J."/>
        </authorList>
    </citation>
    <scope>NUCLEOTIDE SEQUENCE [LARGE SCALE GENOMIC DNA]</scope>
    <source>
        <strain evidence="2">RS5460</strain>
    </source>
</reference>